<comment type="subcellular location">
    <subcellularLocation>
        <location evidence="1 8">Nucleus</location>
    </subcellularLocation>
</comment>
<dbReference type="RefSeq" id="XP_002615329.1">
    <property type="nucleotide sequence ID" value="XM_002615283.1"/>
</dbReference>
<evidence type="ECO:0000256" key="4">
    <source>
        <dbReference type="ARBA" id="ARBA00023015"/>
    </source>
</evidence>
<dbReference type="GO" id="GO:0060261">
    <property type="term" value="P:positive regulation of transcription initiation by RNA polymerase II"/>
    <property type="evidence" value="ECO:0007669"/>
    <property type="project" value="EnsemblFungi"/>
</dbReference>
<dbReference type="GO" id="GO:0032968">
    <property type="term" value="P:positive regulation of transcription elongation by RNA polymerase II"/>
    <property type="evidence" value="ECO:0007669"/>
    <property type="project" value="EnsemblFungi"/>
</dbReference>
<keyword evidence="7 8" id="KW-0539">Nucleus</keyword>
<dbReference type="Gene3D" id="6.10.140.1520">
    <property type="match status" value="1"/>
</dbReference>
<dbReference type="GO" id="GO:0070847">
    <property type="term" value="C:core mediator complex"/>
    <property type="evidence" value="ECO:0007669"/>
    <property type="project" value="EnsemblFungi"/>
</dbReference>
<evidence type="ECO:0000256" key="6">
    <source>
        <dbReference type="ARBA" id="ARBA00023163"/>
    </source>
</evidence>
<evidence type="ECO:0000256" key="7">
    <source>
        <dbReference type="ARBA" id="ARBA00023242"/>
    </source>
</evidence>
<evidence type="ECO:0000313" key="10">
    <source>
        <dbReference type="Proteomes" id="UP000007703"/>
    </source>
</evidence>
<name>C4Y7N3_CLAL4</name>
<dbReference type="PANTHER" id="PTHR21428">
    <property type="entry name" value="MEDIATOR OF RNA POLYMERASE II TRANSCRIPTION SUBUNIT 7"/>
    <property type="match status" value="1"/>
</dbReference>
<accession>C4Y7N3</accession>
<proteinExistence type="inferred from homology"/>
<dbReference type="PANTHER" id="PTHR21428:SF11">
    <property type="entry name" value="MEDIATOR OF RNA POLYMERASE II TRANSCRIPTION SUBUNIT 7"/>
    <property type="match status" value="1"/>
</dbReference>
<protein>
    <recommendedName>
        <fullName evidence="3 8">Mediator of RNA polymerase II transcription subunit 7</fullName>
    </recommendedName>
</protein>
<evidence type="ECO:0000256" key="8">
    <source>
        <dbReference type="RuleBase" id="RU364060"/>
    </source>
</evidence>
<dbReference type="InterPro" id="IPR044888">
    <property type="entry name" value="Mediatior_Med7_sf"/>
</dbReference>
<dbReference type="SUPFAM" id="SSF140718">
    <property type="entry name" value="Mediator hinge subcomplex-like"/>
    <property type="match status" value="1"/>
</dbReference>
<dbReference type="GO" id="GO:0003713">
    <property type="term" value="F:transcription coactivator activity"/>
    <property type="evidence" value="ECO:0007669"/>
    <property type="project" value="EnsemblFungi"/>
</dbReference>
<dbReference type="OrthoDB" id="10253553at2759"/>
<dbReference type="Proteomes" id="UP000007703">
    <property type="component" value="Unassembled WGS sequence"/>
</dbReference>
<organism evidence="9 10">
    <name type="scientific">Clavispora lusitaniae (strain ATCC 42720)</name>
    <name type="common">Yeast</name>
    <name type="synonym">Candida lusitaniae</name>
    <dbReference type="NCBI Taxonomy" id="306902"/>
    <lineage>
        <taxon>Eukaryota</taxon>
        <taxon>Fungi</taxon>
        <taxon>Dikarya</taxon>
        <taxon>Ascomycota</taxon>
        <taxon>Saccharomycotina</taxon>
        <taxon>Pichiomycetes</taxon>
        <taxon>Metschnikowiaceae</taxon>
        <taxon>Clavispora</taxon>
    </lineage>
</organism>
<gene>
    <name evidence="9" type="ORF">CLUG_04211</name>
</gene>
<dbReference type="InterPro" id="IPR009244">
    <property type="entry name" value="Mediatior_Med7"/>
</dbReference>
<dbReference type="InterPro" id="IPR037212">
    <property type="entry name" value="Med7/Med21-like"/>
</dbReference>
<dbReference type="GeneID" id="8496359"/>
<dbReference type="EMBL" id="CH408080">
    <property type="protein sequence ID" value="EEQ40083.1"/>
    <property type="molecule type" value="Genomic_DNA"/>
</dbReference>
<dbReference type="KEGG" id="clu:CLUG_04211"/>
<reference evidence="9 10" key="1">
    <citation type="journal article" date="2009" name="Nature">
        <title>Evolution of pathogenicity and sexual reproduction in eight Candida genomes.</title>
        <authorList>
            <person name="Butler G."/>
            <person name="Rasmussen M.D."/>
            <person name="Lin M.F."/>
            <person name="Santos M.A."/>
            <person name="Sakthikumar S."/>
            <person name="Munro C.A."/>
            <person name="Rheinbay E."/>
            <person name="Grabherr M."/>
            <person name="Forche A."/>
            <person name="Reedy J.L."/>
            <person name="Agrafioti I."/>
            <person name="Arnaud M.B."/>
            <person name="Bates S."/>
            <person name="Brown A.J."/>
            <person name="Brunke S."/>
            <person name="Costanzo M.C."/>
            <person name="Fitzpatrick D.A."/>
            <person name="de Groot P.W."/>
            <person name="Harris D."/>
            <person name="Hoyer L.L."/>
            <person name="Hube B."/>
            <person name="Klis F.M."/>
            <person name="Kodira C."/>
            <person name="Lennard N."/>
            <person name="Logue M.E."/>
            <person name="Martin R."/>
            <person name="Neiman A.M."/>
            <person name="Nikolaou E."/>
            <person name="Quail M.A."/>
            <person name="Quinn J."/>
            <person name="Santos M.C."/>
            <person name="Schmitzberger F.F."/>
            <person name="Sherlock G."/>
            <person name="Shah P."/>
            <person name="Silverstein K.A."/>
            <person name="Skrzypek M.S."/>
            <person name="Soll D."/>
            <person name="Staggs R."/>
            <person name="Stansfield I."/>
            <person name="Stumpf M.P."/>
            <person name="Sudbery P.E."/>
            <person name="Srikantha T."/>
            <person name="Zeng Q."/>
            <person name="Berman J."/>
            <person name="Berriman M."/>
            <person name="Heitman J."/>
            <person name="Gow N.A."/>
            <person name="Lorenz M.C."/>
            <person name="Birren B.W."/>
            <person name="Kellis M."/>
            <person name="Cuomo C.A."/>
        </authorList>
    </citation>
    <scope>NUCLEOTIDE SEQUENCE [LARGE SCALE GENOMIC DNA]</scope>
    <source>
        <strain evidence="9 10">ATCC 42720</strain>
    </source>
</reference>
<dbReference type="VEuPathDB" id="FungiDB:CLUG_04211"/>
<evidence type="ECO:0000313" key="9">
    <source>
        <dbReference type="EMBL" id="EEQ40083.1"/>
    </source>
</evidence>
<dbReference type="Pfam" id="PF05983">
    <property type="entry name" value="Med7"/>
    <property type="match status" value="1"/>
</dbReference>
<dbReference type="AlphaFoldDB" id="C4Y7N3"/>
<comment type="subunit">
    <text evidence="8">Component of the Mediator complex.</text>
</comment>
<evidence type="ECO:0000256" key="3">
    <source>
        <dbReference type="ARBA" id="ARBA00020631"/>
    </source>
</evidence>
<comment type="function">
    <text evidence="8">Component of the Mediator complex, a coactivator involved in the regulated transcription of nearly all RNA polymerase II-dependent genes. Mediator functions as a bridge to convey information from gene-specific regulatory proteins to the basal RNA polymerase II transcription machinery.</text>
</comment>
<sequence length="229" mass="26381">MADELISSLYPPPPPYYKFFTEENVDKFKKWCETHNVEEELPPGELRFQVPPKVPSGEQYRGYGSLWALENKLPSLKASGWRQLYNDDDETITSTQKIDELHKLLDSLLLNFLELVGSVSVEPAKFYVKIEDLKLILINMNHLLNTYRPHQTRESLIMLLKTQIEAKRAEIQAIDNTAEEVKARILSLVQNESFTDLLQDEPVNDSEQESSNADREAKLEALKTLMNKT</sequence>
<dbReference type="Gene3D" id="6.10.140.200">
    <property type="match status" value="1"/>
</dbReference>
<dbReference type="GO" id="GO:0000122">
    <property type="term" value="P:negative regulation of transcription by RNA polymerase II"/>
    <property type="evidence" value="ECO:0007669"/>
    <property type="project" value="EnsemblFungi"/>
</dbReference>
<keyword evidence="5 8" id="KW-0010">Activator</keyword>
<dbReference type="GO" id="GO:0051123">
    <property type="term" value="P:RNA polymerase II preinitiation complex assembly"/>
    <property type="evidence" value="ECO:0007669"/>
    <property type="project" value="EnsemblFungi"/>
</dbReference>
<evidence type="ECO:0000256" key="1">
    <source>
        <dbReference type="ARBA" id="ARBA00004123"/>
    </source>
</evidence>
<dbReference type="InParanoid" id="C4Y7N3"/>
<dbReference type="HOGENOM" id="CLU_065214_0_1_1"/>
<comment type="similarity">
    <text evidence="2 8">Belongs to the Mediator complex subunit 7 family.</text>
</comment>
<dbReference type="FunCoup" id="C4Y7N3">
    <property type="interactions" value="718"/>
</dbReference>
<dbReference type="OMA" id="IHDSYSM"/>
<keyword evidence="4 8" id="KW-0805">Transcription regulation</keyword>
<evidence type="ECO:0000256" key="5">
    <source>
        <dbReference type="ARBA" id="ARBA00023159"/>
    </source>
</evidence>
<evidence type="ECO:0000256" key="2">
    <source>
        <dbReference type="ARBA" id="ARBA00009994"/>
    </source>
</evidence>
<dbReference type="STRING" id="306902.C4Y7N3"/>
<dbReference type="GO" id="GO:0016592">
    <property type="term" value="C:mediator complex"/>
    <property type="evidence" value="ECO:0007669"/>
    <property type="project" value="InterPro"/>
</dbReference>
<keyword evidence="6 8" id="KW-0804">Transcription</keyword>